<comment type="caution">
    <text evidence="1">The sequence shown here is derived from an EMBL/GenBank/DDBJ whole genome shotgun (WGS) entry which is preliminary data.</text>
</comment>
<evidence type="ECO:0000313" key="1">
    <source>
        <dbReference type="EMBL" id="MBW0549801.1"/>
    </source>
</evidence>
<name>A0A9Q3P7W6_9BASI</name>
<dbReference type="EMBL" id="AVOT02055195">
    <property type="protein sequence ID" value="MBW0549801.1"/>
    <property type="molecule type" value="Genomic_DNA"/>
</dbReference>
<sequence>MLWDIQEKDSLPAPPTQTDLADFYHKFSNSKQIEEAIQEAGGAEMNSEADVLAFARKQLQPAELGLGMKNLGQSYIDYIQGPLRCLGFTRWSPNLLQNKDNLYNVAFQITAITTFQKLVAAGAYNHLSMNFSYIMKTALLQKAYDHYVHYLIKSRVDK</sequence>
<evidence type="ECO:0000313" key="2">
    <source>
        <dbReference type="Proteomes" id="UP000765509"/>
    </source>
</evidence>
<organism evidence="1 2">
    <name type="scientific">Austropuccinia psidii MF-1</name>
    <dbReference type="NCBI Taxonomy" id="1389203"/>
    <lineage>
        <taxon>Eukaryota</taxon>
        <taxon>Fungi</taxon>
        <taxon>Dikarya</taxon>
        <taxon>Basidiomycota</taxon>
        <taxon>Pucciniomycotina</taxon>
        <taxon>Pucciniomycetes</taxon>
        <taxon>Pucciniales</taxon>
        <taxon>Sphaerophragmiaceae</taxon>
        <taxon>Austropuccinia</taxon>
    </lineage>
</organism>
<dbReference type="AlphaFoldDB" id="A0A9Q3P7W6"/>
<gene>
    <name evidence="1" type="ORF">O181_089516</name>
</gene>
<dbReference type="Proteomes" id="UP000765509">
    <property type="component" value="Unassembled WGS sequence"/>
</dbReference>
<dbReference type="OrthoDB" id="2517477at2759"/>
<keyword evidence="2" id="KW-1185">Reference proteome</keyword>
<reference evidence="1" key="1">
    <citation type="submission" date="2021-03" db="EMBL/GenBank/DDBJ databases">
        <title>Draft genome sequence of rust myrtle Austropuccinia psidii MF-1, a brazilian biotype.</title>
        <authorList>
            <person name="Quecine M.C."/>
            <person name="Pachon D.M.R."/>
            <person name="Bonatelli M.L."/>
            <person name="Correr F.H."/>
            <person name="Franceschini L.M."/>
            <person name="Leite T.F."/>
            <person name="Margarido G.R.A."/>
            <person name="Almeida C.A."/>
            <person name="Ferrarezi J.A."/>
            <person name="Labate C.A."/>
        </authorList>
    </citation>
    <scope>NUCLEOTIDE SEQUENCE</scope>
    <source>
        <strain evidence="1">MF-1</strain>
    </source>
</reference>
<accession>A0A9Q3P7W6</accession>
<protein>
    <submittedName>
        <fullName evidence="1">Uncharacterized protein</fullName>
    </submittedName>
</protein>
<proteinExistence type="predicted"/>